<protein>
    <submittedName>
        <fullName evidence="2">MBL fold metallo-hydrolase</fullName>
    </submittedName>
</protein>
<organism evidence="2">
    <name type="scientific">Bradyrhizobium barranii subsp. barranii</name>
    <dbReference type="NCBI Taxonomy" id="2823807"/>
    <lineage>
        <taxon>Bacteria</taxon>
        <taxon>Pseudomonadati</taxon>
        <taxon>Pseudomonadota</taxon>
        <taxon>Alphaproteobacteria</taxon>
        <taxon>Hyphomicrobiales</taxon>
        <taxon>Nitrobacteraceae</taxon>
        <taxon>Bradyrhizobium</taxon>
        <taxon>Bradyrhizobium barranii</taxon>
    </lineage>
</organism>
<gene>
    <name evidence="2" type="ORF">J4G43_25795</name>
</gene>
<dbReference type="EMBL" id="JAGEMI010000001">
    <property type="protein sequence ID" value="MBO1864211.1"/>
    <property type="molecule type" value="Genomic_DNA"/>
</dbReference>
<accession>A0A939M6P1</accession>
<dbReference type="InterPro" id="IPR036866">
    <property type="entry name" value="RibonucZ/Hydroxyglut_hydro"/>
</dbReference>
<dbReference type="SUPFAM" id="SSF56281">
    <property type="entry name" value="Metallo-hydrolase/oxidoreductase"/>
    <property type="match status" value="1"/>
</dbReference>
<sequence>MNNMGVFMVRLPVIFLLGIFCASLSSLSAFGQSCGTTPLAVQILGSGGPRMNPTRASTSYLVWIEGRARILIDMGGGAQHRFGESQAKLEDLWMVGISHLHPDHVSDLPAFLWLSHEVRKEPLKVFGPTGNDAAPDFAIFLKRLFDEKTGAFPVLGSALGGSYGGSGVRPDMGRVVAGGVRLDVGVIDAVKSDPSVVLQREGTTVTSRKIPHGNMPTLAYRVQTGNVSIVFSSDQNGTDPGFVEFAKGANLLIMHLAIAPGANVPLHATPAVVGRVAQEAAVKQLLVSHFGLFELDAAIADLRTAYNGPLIVGADMQCTPVL</sequence>
<dbReference type="PANTHER" id="PTHR46018:SF2">
    <property type="entry name" value="ZINC PHOSPHODIESTERASE ELAC PROTEIN 1"/>
    <property type="match status" value="1"/>
</dbReference>
<evidence type="ECO:0000313" key="2">
    <source>
        <dbReference type="EMBL" id="MBO1864211.1"/>
    </source>
</evidence>
<dbReference type="AlphaFoldDB" id="A0A939M6P1"/>
<feature type="chain" id="PRO_5037321780" evidence="1">
    <location>
        <begin position="32"/>
        <end position="322"/>
    </location>
</feature>
<evidence type="ECO:0000256" key="1">
    <source>
        <dbReference type="SAM" id="SignalP"/>
    </source>
</evidence>
<reference evidence="2" key="1">
    <citation type="submission" date="2021-03" db="EMBL/GenBank/DDBJ databases">
        <title>Whole Genome Sequence of Bradyrhizobium sp. Strain 144S4.</title>
        <authorList>
            <person name="Bromfield E.S.P."/>
            <person name="Cloutier S."/>
        </authorList>
    </citation>
    <scope>NUCLEOTIDE SEQUENCE [LARGE SCALE GENOMIC DNA]</scope>
    <source>
        <strain evidence="2">144S4</strain>
    </source>
</reference>
<dbReference type="GO" id="GO:0042781">
    <property type="term" value="F:3'-tRNA processing endoribonuclease activity"/>
    <property type="evidence" value="ECO:0007669"/>
    <property type="project" value="TreeGrafter"/>
</dbReference>
<feature type="signal peptide" evidence="1">
    <location>
        <begin position="1"/>
        <end position="31"/>
    </location>
</feature>
<dbReference type="Pfam" id="PF23023">
    <property type="entry name" value="Anti-Pycsar_Apyc1"/>
    <property type="match status" value="1"/>
</dbReference>
<name>A0A939M6P1_9BRAD</name>
<comment type="caution">
    <text evidence="2">The sequence shown here is derived from an EMBL/GenBank/DDBJ whole genome shotgun (WGS) entry which is preliminary data.</text>
</comment>
<dbReference type="Gene3D" id="3.60.15.10">
    <property type="entry name" value="Ribonuclease Z/Hydroxyacylglutathione hydrolase-like"/>
    <property type="match status" value="1"/>
</dbReference>
<keyword evidence="1" id="KW-0732">Signal</keyword>
<proteinExistence type="predicted"/>
<dbReference type="PANTHER" id="PTHR46018">
    <property type="entry name" value="ZINC PHOSPHODIESTERASE ELAC PROTEIN 1"/>
    <property type="match status" value="1"/>
</dbReference>